<protein>
    <submittedName>
        <fullName evidence="3">YCII-related domain protein</fullName>
    </submittedName>
</protein>
<comment type="caution">
    <text evidence="3">The sequence shown here is derived from an EMBL/GenBank/DDBJ whole genome shotgun (WGS) entry which is preliminary data.</text>
</comment>
<evidence type="ECO:0000256" key="1">
    <source>
        <dbReference type="ARBA" id="ARBA00007689"/>
    </source>
</evidence>
<evidence type="ECO:0000313" key="3">
    <source>
        <dbReference type="EMBL" id="OUE07697.1"/>
    </source>
</evidence>
<dbReference type="Gene3D" id="3.30.70.1060">
    <property type="entry name" value="Dimeric alpha+beta barrel"/>
    <property type="match status" value="1"/>
</dbReference>
<dbReference type="InterPro" id="IPR011008">
    <property type="entry name" value="Dimeric_a/b-barrel"/>
</dbReference>
<reference evidence="3 4" key="1">
    <citation type="submission" date="2016-08" db="EMBL/GenBank/DDBJ databases">
        <title>Genome sequence of Clavibacter michiganensis spp. strain CASJ009.</title>
        <authorList>
            <person name="Thapa S.P."/>
            <person name="Coaker G."/>
        </authorList>
    </citation>
    <scope>NUCLEOTIDE SEQUENCE [LARGE SCALE GENOMIC DNA]</scope>
    <source>
        <strain evidence="3">CASJ009</strain>
    </source>
</reference>
<accession>A0A251XQA8</accession>
<dbReference type="Proteomes" id="UP000195106">
    <property type="component" value="Unassembled WGS sequence"/>
</dbReference>
<evidence type="ECO:0000259" key="2">
    <source>
        <dbReference type="Pfam" id="PF03795"/>
    </source>
</evidence>
<feature type="domain" description="YCII-related" evidence="2">
    <location>
        <begin position="9"/>
        <end position="111"/>
    </location>
</feature>
<dbReference type="EMBL" id="MDHJ01000001">
    <property type="protein sequence ID" value="OUE07697.1"/>
    <property type="molecule type" value="Genomic_DNA"/>
</dbReference>
<evidence type="ECO:0000313" key="4">
    <source>
        <dbReference type="Proteomes" id="UP000195106"/>
    </source>
</evidence>
<organism evidence="3 4">
    <name type="scientific">Clavibacter michiganensis</name>
    <dbReference type="NCBI Taxonomy" id="28447"/>
    <lineage>
        <taxon>Bacteria</taxon>
        <taxon>Bacillati</taxon>
        <taxon>Actinomycetota</taxon>
        <taxon>Actinomycetes</taxon>
        <taxon>Micrococcales</taxon>
        <taxon>Microbacteriaceae</taxon>
        <taxon>Clavibacter</taxon>
    </lineage>
</organism>
<dbReference type="Pfam" id="PF03795">
    <property type="entry name" value="YCII"/>
    <property type="match status" value="1"/>
</dbReference>
<gene>
    <name evidence="3" type="ORF">CMsap09_02015</name>
</gene>
<comment type="similarity">
    <text evidence="1">Belongs to the YciI family.</text>
</comment>
<sequence>MTKGCPMPQYVVLIHSDPEAADPPTDEERAAHDRHAEELAGSGSLAIAYALGPPGEAVAIRGGTASAGPLRSSGPQVAGFCVIDAPDLDAAVAIAHGNPAARAGAGVEVRPVEGGGVLRH</sequence>
<dbReference type="InterPro" id="IPR005545">
    <property type="entry name" value="YCII"/>
</dbReference>
<dbReference type="SUPFAM" id="SSF54909">
    <property type="entry name" value="Dimeric alpha+beta barrel"/>
    <property type="match status" value="1"/>
</dbReference>
<proteinExistence type="inferred from homology"/>
<name>A0A251XQA8_9MICO</name>
<dbReference type="AlphaFoldDB" id="A0A251XQA8"/>